<proteinExistence type="predicted"/>
<keyword evidence="3" id="KW-1185">Reference proteome</keyword>
<sequence length="77" mass="8811">MLLQIEQISNRFILPKEFRKNLSKLPSVRKNANSTEAKAWAQSMHVFHQEHSSEASGRVEGRSSNHTLQRRATVGPR</sequence>
<feature type="compositionally biased region" description="Basic and acidic residues" evidence="1">
    <location>
        <begin position="47"/>
        <end position="63"/>
    </location>
</feature>
<reference evidence="2" key="1">
    <citation type="submission" date="2024-04" db="EMBL/GenBank/DDBJ databases">
        <authorList>
            <consortium name="Molecular Ecology Group"/>
        </authorList>
    </citation>
    <scope>NUCLEOTIDE SEQUENCE</scope>
</reference>
<accession>A0AAV2NVW4</accession>
<dbReference type="EMBL" id="OZ034827">
    <property type="protein sequence ID" value="CAL1683696.1"/>
    <property type="molecule type" value="Genomic_DNA"/>
</dbReference>
<gene>
    <name evidence="2" type="ORF">LPLAT_LOCUS9376</name>
</gene>
<evidence type="ECO:0000313" key="2">
    <source>
        <dbReference type="EMBL" id="CAL1683696.1"/>
    </source>
</evidence>
<protein>
    <submittedName>
        <fullName evidence="2">Uncharacterized protein</fullName>
    </submittedName>
</protein>
<name>A0AAV2NVW4_9HYME</name>
<feature type="region of interest" description="Disordered" evidence="1">
    <location>
        <begin position="45"/>
        <end position="77"/>
    </location>
</feature>
<evidence type="ECO:0000313" key="3">
    <source>
        <dbReference type="Proteomes" id="UP001497644"/>
    </source>
</evidence>
<dbReference type="AlphaFoldDB" id="A0AAV2NVW4"/>
<dbReference type="Proteomes" id="UP001497644">
    <property type="component" value="Chromosome 4"/>
</dbReference>
<evidence type="ECO:0000256" key="1">
    <source>
        <dbReference type="SAM" id="MobiDB-lite"/>
    </source>
</evidence>
<organism evidence="2 3">
    <name type="scientific">Lasius platythorax</name>
    <dbReference type="NCBI Taxonomy" id="488582"/>
    <lineage>
        <taxon>Eukaryota</taxon>
        <taxon>Metazoa</taxon>
        <taxon>Ecdysozoa</taxon>
        <taxon>Arthropoda</taxon>
        <taxon>Hexapoda</taxon>
        <taxon>Insecta</taxon>
        <taxon>Pterygota</taxon>
        <taxon>Neoptera</taxon>
        <taxon>Endopterygota</taxon>
        <taxon>Hymenoptera</taxon>
        <taxon>Apocrita</taxon>
        <taxon>Aculeata</taxon>
        <taxon>Formicoidea</taxon>
        <taxon>Formicidae</taxon>
        <taxon>Formicinae</taxon>
        <taxon>Lasius</taxon>
        <taxon>Lasius</taxon>
    </lineage>
</organism>